<proteinExistence type="predicted"/>
<dbReference type="EMBL" id="JAWDGP010005224">
    <property type="protein sequence ID" value="KAK3758738.1"/>
    <property type="molecule type" value="Genomic_DNA"/>
</dbReference>
<organism evidence="1 2">
    <name type="scientific">Elysia crispata</name>
    <name type="common">lettuce slug</name>
    <dbReference type="NCBI Taxonomy" id="231223"/>
    <lineage>
        <taxon>Eukaryota</taxon>
        <taxon>Metazoa</taxon>
        <taxon>Spiralia</taxon>
        <taxon>Lophotrochozoa</taxon>
        <taxon>Mollusca</taxon>
        <taxon>Gastropoda</taxon>
        <taxon>Heterobranchia</taxon>
        <taxon>Euthyneura</taxon>
        <taxon>Panpulmonata</taxon>
        <taxon>Sacoglossa</taxon>
        <taxon>Placobranchoidea</taxon>
        <taxon>Plakobranchidae</taxon>
        <taxon>Elysia</taxon>
    </lineage>
</organism>
<dbReference type="Proteomes" id="UP001283361">
    <property type="component" value="Unassembled WGS sequence"/>
</dbReference>
<evidence type="ECO:0000313" key="2">
    <source>
        <dbReference type="Proteomes" id="UP001283361"/>
    </source>
</evidence>
<evidence type="ECO:0000313" key="1">
    <source>
        <dbReference type="EMBL" id="KAK3758738.1"/>
    </source>
</evidence>
<accession>A0AAE0YWV8</accession>
<keyword evidence="2" id="KW-1185">Reference proteome</keyword>
<gene>
    <name evidence="1" type="ORF">RRG08_020504</name>
</gene>
<protein>
    <submittedName>
        <fullName evidence="1">Uncharacterized protein</fullName>
    </submittedName>
</protein>
<name>A0AAE0YWV8_9GAST</name>
<dbReference type="AlphaFoldDB" id="A0AAE0YWV8"/>
<comment type="caution">
    <text evidence="1">The sequence shown here is derived from an EMBL/GenBank/DDBJ whole genome shotgun (WGS) entry which is preliminary data.</text>
</comment>
<reference evidence="1" key="1">
    <citation type="journal article" date="2023" name="G3 (Bethesda)">
        <title>A reference genome for the long-term kleptoplast-retaining sea slug Elysia crispata morphotype clarki.</title>
        <authorList>
            <person name="Eastman K.E."/>
            <person name="Pendleton A.L."/>
            <person name="Shaikh M.A."/>
            <person name="Suttiyut T."/>
            <person name="Ogas R."/>
            <person name="Tomko P."/>
            <person name="Gavelis G."/>
            <person name="Widhalm J.R."/>
            <person name="Wisecaver J.H."/>
        </authorList>
    </citation>
    <scope>NUCLEOTIDE SEQUENCE</scope>
    <source>
        <strain evidence="1">ECLA1</strain>
    </source>
</reference>
<sequence length="129" mass="14641">MGLVNTKASASVPSVWVTIFKAARKSPVPYYVTEVRQDMVKNFSEFLRPLYKKSCPFPTRPIRDMIFDQGEGPGTVIHRESWNGILDKTSMIIPTRKKNNFSRCPAAPTGLYKERLCISAAKYKDLQVL</sequence>